<evidence type="ECO:0000313" key="10">
    <source>
        <dbReference type="Proteomes" id="UP000306509"/>
    </source>
</evidence>
<dbReference type="GO" id="GO:0005737">
    <property type="term" value="C:cytoplasm"/>
    <property type="evidence" value="ECO:0007669"/>
    <property type="project" value="UniProtKB-SubCell"/>
</dbReference>
<feature type="domain" description="PhoU" evidence="8">
    <location>
        <begin position="18"/>
        <end position="106"/>
    </location>
</feature>
<evidence type="ECO:0000256" key="1">
    <source>
        <dbReference type="ARBA" id="ARBA00004496"/>
    </source>
</evidence>
<dbReference type="Pfam" id="PF01895">
    <property type="entry name" value="PhoU"/>
    <property type="match status" value="2"/>
</dbReference>
<keyword evidence="5 7" id="KW-0963">Cytoplasm</keyword>
<dbReference type="NCBIfam" id="TIGR02135">
    <property type="entry name" value="phoU_full"/>
    <property type="match status" value="1"/>
</dbReference>
<evidence type="ECO:0000256" key="3">
    <source>
        <dbReference type="ARBA" id="ARBA00011738"/>
    </source>
</evidence>
<keyword evidence="4 7" id="KW-0813">Transport</keyword>
<dbReference type="InterPro" id="IPR028366">
    <property type="entry name" value="PhoU"/>
</dbReference>
<dbReference type="GO" id="GO:0045936">
    <property type="term" value="P:negative regulation of phosphate metabolic process"/>
    <property type="evidence" value="ECO:0007669"/>
    <property type="project" value="InterPro"/>
</dbReference>
<comment type="subcellular location">
    <subcellularLocation>
        <location evidence="1 7">Cytoplasm</location>
    </subcellularLocation>
</comment>
<dbReference type="RefSeq" id="WP_138001586.1">
    <property type="nucleotide sequence ID" value="NZ_QGQD01000006.1"/>
</dbReference>
<evidence type="ECO:0000256" key="2">
    <source>
        <dbReference type="ARBA" id="ARBA00008107"/>
    </source>
</evidence>
<dbReference type="SUPFAM" id="SSF109755">
    <property type="entry name" value="PhoU-like"/>
    <property type="match status" value="1"/>
</dbReference>
<evidence type="ECO:0000313" key="9">
    <source>
        <dbReference type="EMBL" id="TLD02749.1"/>
    </source>
</evidence>
<dbReference type="Proteomes" id="UP000306509">
    <property type="component" value="Unassembled WGS sequence"/>
</dbReference>
<dbReference type="PANTHER" id="PTHR42930:SF3">
    <property type="entry name" value="PHOSPHATE-SPECIFIC TRANSPORT SYSTEM ACCESSORY PROTEIN PHOU"/>
    <property type="match status" value="1"/>
</dbReference>
<gene>
    <name evidence="9" type="primary">phoU_1</name>
    <name evidence="9" type="ORF">DSM106044_00248</name>
</gene>
<organism evidence="9 10">
    <name type="scientific">Robinsoniella peoriensis</name>
    <dbReference type="NCBI Taxonomy" id="180332"/>
    <lineage>
        <taxon>Bacteria</taxon>
        <taxon>Bacillati</taxon>
        <taxon>Bacillota</taxon>
        <taxon>Clostridia</taxon>
        <taxon>Lachnospirales</taxon>
        <taxon>Lachnospiraceae</taxon>
        <taxon>Robinsoniella</taxon>
    </lineage>
</organism>
<protein>
    <recommendedName>
        <fullName evidence="7">Phosphate-specific transport system accessory protein PhoU</fullName>
    </recommendedName>
</protein>
<dbReference type="GO" id="GO:0030643">
    <property type="term" value="P:intracellular phosphate ion homeostasis"/>
    <property type="evidence" value="ECO:0007669"/>
    <property type="project" value="InterPro"/>
</dbReference>
<reference evidence="9 10" key="1">
    <citation type="journal article" date="2019" name="Anaerobe">
        <title>Detection of Robinsoniella peoriensis in multiple bone samples of a trauma patient.</title>
        <authorList>
            <person name="Schrottner P."/>
            <person name="Hartwich K."/>
            <person name="Bunk B."/>
            <person name="Schober I."/>
            <person name="Helbig S."/>
            <person name="Rudolph W.W."/>
            <person name="Gunzer F."/>
        </authorList>
    </citation>
    <scope>NUCLEOTIDE SEQUENCE [LARGE SCALE GENOMIC DNA]</scope>
    <source>
        <strain evidence="9 10">DSM 106044</strain>
    </source>
</reference>
<dbReference type="PANTHER" id="PTHR42930">
    <property type="entry name" value="PHOSPHATE-SPECIFIC TRANSPORT SYSTEM ACCESSORY PROTEIN PHOU"/>
    <property type="match status" value="1"/>
</dbReference>
<dbReference type="AlphaFoldDB" id="A0A4U8QDB0"/>
<dbReference type="GO" id="GO:0006817">
    <property type="term" value="P:phosphate ion transport"/>
    <property type="evidence" value="ECO:0007669"/>
    <property type="project" value="UniProtKB-KW"/>
</dbReference>
<comment type="similarity">
    <text evidence="2 7">Belongs to the PhoU family.</text>
</comment>
<evidence type="ECO:0000256" key="5">
    <source>
        <dbReference type="ARBA" id="ARBA00022490"/>
    </source>
</evidence>
<dbReference type="InterPro" id="IPR038078">
    <property type="entry name" value="PhoU-like_sf"/>
</dbReference>
<evidence type="ECO:0000259" key="8">
    <source>
        <dbReference type="Pfam" id="PF01895"/>
    </source>
</evidence>
<dbReference type="FunFam" id="1.20.58.220:FF:000004">
    <property type="entry name" value="Phosphate-specific transport system accessory protein PhoU"/>
    <property type="match status" value="1"/>
</dbReference>
<feature type="domain" description="PhoU" evidence="8">
    <location>
        <begin position="121"/>
        <end position="206"/>
    </location>
</feature>
<proteinExistence type="inferred from homology"/>
<sequence length="219" mass="25221">MTTRKSYIAELDDITLNVEKMGLLLEVMINKVIKALSETDAELAKAIMEQDDEMDCLERETEKACIRIVAKQQPVATDLRRVTSIMRLIADIERIADHCSDISEYIIELAKEDPVPMPEGVTQMIDAMKKMVNMTIQCFIKEDVWPIEKIIAMDDTVDDYFFQIKDELCVAMKHKPEAIKAYTDYLLIVKYVERMADHSTNIAEWVSFIVTGDLEQYLN</sequence>
<dbReference type="Gene3D" id="1.20.58.220">
    <property type="entry name" value="Phosphate transport system protein phou homolog 2, domain 2"/>
    <property type="match status" value="1"/>
</dbReference>
<comment type="subunit">
    <text evidence="3 7">Homodimer.</text>
</comment>
<evidence type="ECO:0000256" key="6">
    <source>
        <dbReference type="ARBA" id="ARBA00022592"/>
    </source>
</evidence>
<comment type="caution">
    <text evidence="9">The sequence shown here is derived from an EMBL/GenBank/DDBJ whole genome shotgun (WGS) entry which is preliminary data.</text>
</comment>
<name>A0A4U8QDB0_9FIRM</name>
<evidence type="ECO:0000256" key="4">
    <source>
        <dbReference type="ARBA" id="ARBA00022448"/>
    </source>
</evidence>
<keyword evidence="6 7" id="KW-0592">Phosphate transport</keyword>
<accession>A0A4U8QDB0</accession>
<comment type="function">
    <text evidence="7">Plays a role in the regulation of phosphate uptake.</text>
</comment>
<keyword evidence="10" id="KW-1185">Reference proteome</keyword>
<dbReference type="InterPro" id="IPR026022">
    <property type="entry name" value="PhoU_dom"/>
</dbReference>
<dbReference type="PIRSF" id="PIRSF003107">
    <property type="entry name" value="PhoU"/>
    <property type="match status" value="1"/>
</dbReference>
<evidence type="ECO:0000256" key="7">
    <source>
        <dbReference type="PIRNR" id="PIRNR003107"/>
    </source>
</evidence>
<dbReference type="EMBL" id="QGQD01000006">
    <property type="protein sequence ID" value="TLD02749.1"/>
    <property type="molecule type" value="Genomic_DNA"/>
</dbReference>
<dbReference type="STRING" id="180332.GCA_000797495_04465"/>